<dbReference type="InterPro" id="IPR005247">
    <property type="entry name" value="YbhB_YbcL/LppC-like"/>
</dbReference>
<dbReference type="PROSITE" id="PS51257">
    <property type="entry name" value="PROKAR_LIPOPROTEIN"/>
    <property type="match status" value="1"/>
</dbReference>
<name>A0ABS9VMH7_9SPHN</name>
<evidence type="ECO:0000256" key="1">
    <source>
        <dbReference type="SAM" id="SignalP"/>
    </source>
</evidence>
<sequence length="173" mass="18154">MLRALIPLLLCSALTSCGATNEQPAKSAPNFTISSTAFADGAAIPAQFTCDGAGQAPSLRWTDPPQGTKSLALIVDDPDAPGATFGHWGAFNIPADTRSLNGSFAQAVNDFGQPGYGPPCPPKGNGVHHYRFRLLALSVDRLGLSNPKVRQLEAEAAKHAIGEARLTGVYERN</sequence>
<keyword evidence="3" id="KW-1185">Reference proteome</keyword>
<dbReference type="CDD" id="cd00865">
    <property type="entry name" value="PEBP_bact_arch"/>
    <property type="match status" value="1"/>
</dbReference>
<dbReference type="Pfam" id="PF01161">
    <property type="entry name" value="PBP"/>
    <property type="match status" value="1"/>
</dbReference>
<gene>
    <name evidence="2" type="ORF">LZ016_08710</name>
</gene>
<dbReference type="GO" id="GO:0004860">
    <property type="term" value="F:protein kinase inhibitor activity"/>
    <property type="evidence" value="ECO:0007669"/>
    <property type="project" value="UniProtKB-KW"/>
</dbReference>
<dbReference type="Proteomes" id="UP001203058">
    <property type="component" value="Unassembled WGS sequence"/>
</dbReference>
<keyword evidence="1" id="KW-0732">Signal</keyword>
<reference evidence="2 3" key="1">
    <citation type="submission" date="2022-03" db="EMBL/GenBank/DDBJ databases">
        <authorList>
            <person name="Jo J.-H."/>
            <person name="Im W.-T."/>
        </authorList>
    </citation>
    <scope>NUCLEOTIDE SEQUENCE [LARGE SCALE GENOMIC DNA]</scope>
    <source>
        <strain evidence="2 3">SM33</strain>
    </source>
</reference>
<dbReference type="PANTHER" id="PTHR30289:SF1">
    <property type="entry name" value="PEBP (PHOSPHATIDYLETHANOLAMINE-BINDING PROTEIN) FAMILY PROTEIN"/>
    <property type="match status" value="1"/>
</dbReference>
<dbReference type="SUPFAM" id="SSF49777">
    <property type="entry name" value="PEBP-like"/>
    <property type="match status" value="1"/>
</dbReference>
<dbReference type="InterPro" id="IPR036610">
    <property type="entry name" value="PEBP-like_sf"/>
</dbReference>
<keyword evidence="2" id="KW-0649">Protein kinase inhibitor</keyword>
<accession>A0ABS9VMH7</accession>
<evidence type="ECO:0000313" key="3">
    <source>
        <dbReference type="Proteomes" id="UP001203058"/>
    </source>
</evidence>
<dbReference type="Gene3D" id="3.90.280.10">
    <property type="entry name" value="PEBP-like"/>
    <property type="match status" value="1"/>
</dbReference>
<dbReference type="InterPro" id="IPR008914">
    <property type="entry name" value="PEBP"/>
</dbReference>
<evidence type="ECO:0000313" key="2">
    <source>
        <dbReference type="EMBL" id="MCH8616177.1"/>
    </source>
</evidence>
<dbReference type="EMBL" id="JAKZHW010000001">
    <property type="protein sequence ID" value="MCH8616177.1"/>
    <property type="molecule type" value="Genomic_DNA"/>
</dbReference>
<dbReference type="NCBIfam" id="TIGR00481">
    <property type="entry name" value="YbhB/YbcL family Raf kinase inhibitor-like protein"/>
    <property type="match status" value="1"/>
</dbReference>
<comment type="caution">
    <text evidence="2">The sequence shown here is derived from an EMBL/GenBank/DDBJ whole genome shotgun (WGS) entry which is preliminary data.</text>
</comment>
<organism evidence="2 3">
    <name type="scientific">Sphingomonas telluris</name>
    <dbReference type="NCBI Taxonomy" id="2907998"/>
    <lineage>
        <taxon>Bacteria</taxon>
        <taxon>Pseudomonadati</taxon>
        <taxon>Pseudomonadota</taxon>
        <taxon>Alphaproteobacteria</taxon>
        <taxon>Sphingomonadales</taxon>
        <taxon>Sphingomonadaceae</taxon>
        <taxon>Sphingomonas</taxon>
    </lineage>
</organism>
<protein>
    <submittedName>
        <fullName evidence="2">YbhB/YbcL family Raf kinase inhibitor-like protein</fullName>
    </submittedName>
</protein>
<dbReference type="PANTHER" id="PTHR30289">
    <property type="entry name" value="UNCHARACTERIZED PROTEIN YBCL-RELATED"/>
    <property type="match status" value="1"/>
</dbReference>
<proteinExistence type="predicted"/>
<feature type="signal peptide" evidence="1">
    <location>
        <begin position="1"/>
        <end position="19"/>
    </location>
</feature>
<feature type="chain" id="PRO_5046545776" evidence="1">
    <location>
        <begin position="20"/>
        <end position="173"/>
    </location>
</feature>
<dbReference type="RefSeq" id="WP_241446989.1">
    <property type="nucleotide sequence ID" value="NZ_JAKZHW010000001.1"/>
</dbReference>